<gene>
    <name evidence="2" type="ORF">D9615_000309</name>
</gene>
<comment type="caution">
    <text evidence="2">The sequence shown here is derived from an EMBL/GenBank/DDBJ whole genome shotgun (WGS) entry which is preliminary data.</text>
</comment>
<protein>
    <submittedName>
        <fullName evidence="2">Uncharacterized protein</fullName>
    </submittedName>
</protein>
<evidence type="ECO:0000256" key="1">
    <source>
        <dbReference type="SAM" id="MobiDB-lite"/>
    </source>
</evidence>
<evidence type="ECO:0000313" key="2">
    <source>
        <dbReference type="EMBL" id="KAF5388399.1"/>
    </source>
</evidence>
<proteinExistence type="predicted"/>
<accession>A0A8H5HSG9</accession>
<evidence type="ECO:0000313" key="3">
    <source>
        <dbReference type="Proteomes" id="UP000565441"/>
    </source>
</evidence>
<dbReference type="AlphaFoldDB" id="A0A8H5HSG9"/>
<dbReference type="Proteomes" id="UP000565441">
    <property type="component" value="Unassembled WGS sequence"/>
</dbReference>
<sequence length="489" mass="54360">MFHLLIDHSVDGKPPKIPAQLMVDMFITKKEEMDMGVQAEMTKKWREENTIPDSDGLAIMVEDMDSGKRAVLSSISHTPTAVIIISAISDVRVAVANVLDIAAVIDPSKIIAKIKYHLLAHVHEDITRFGPLVGVATEIFESFNAVFRSCSILSNHLALSRDIAHQLAEQESVKHYLCGGWWADSDGVWTQASQDVRQYMSSNSLLQTLLGWTPDEKLSLGSVKLAPCKVDSKSKRRLPRVRLNWPQTSANTAFNVNAKTEWKELQWHQCKYVVASSKDKCIDTQDRRTPPITGQILEILQDVSGKSSLVVLDVFQVSAARHEVYGMPSLSRRFNEKHILVILSTDILFECNVQHDCHLAKCTVSGQRQSTQERIEVGITEQIVVHESMDRFIINTHAFHNAHLLRAILPRELVQPIPFATDRRTHHDDLATALRESQSIKRAATAAKAAGKKLANESGNVGGATGGYLCQETEVGGSGSRRRRSRGNV</sequence>
<reference evidence="2 3" key="1">
    <citation type="journal article" date="2020" name="ISME J.">
        <title>Uncovering the hidden diversity of litter-decomposition mechanisms in mushroom-forming fungi.</title>
        <authorList>
            <person name="Floudas D."/>
            <person name="Bentzer J."/>
            <person name="Ahren D."/>
            <person name="Johansson T."/>
            <person name="Persson P."/>
            <person name="Tunlid A."/>
        </authorList>
    </citation>
    <scope>NUCLEOTIDE SEQUENCE [LARGE SCALE GENOMIC DNA]</scope>
    <source>
        <strain evidence="2 3">CBS 661.87</strain>
    </source>
</reference>
<organism evidence="2 3">
    <name type="scientific">Tricholomella constricta</name>
    <dbReference type="NCBI Taxonomy" id="117010"/>
    <lineage>
        <taxon>Eukaryota</taxon>
        <taxon>Fungi</taxon>
        <taxon>Dikarya</taxon>
        <taxon>Basidiomycota</taxon>
        <taxon>Agaricomycotina</taxon>
        <taxon>Agaricomycetes</taxon>
        <taxon>Agaricomycetidae</taxon>
        <taxon>Agaricales</taxon>
        <taxon>Tricholomatineae</taxon>
        <taxon>Lyophyllaceae</taxon>
        <taxon>Tricholomella</taxon>
    </lineage>
</organism>
<name>A0A8H5HSG9_9AGAR</name>
<feature type="compositionally biased region" description="Basic residues" evidence="1">
    <location>
        <begin position="480"/>
        <end position="489"/>
    </location>
</feature>
<dbReference type="OrthoDB" id="2506088at2759"/>
<dbReference type="EMBL" id="JAACJP010000001">
    <property type="protein sequence ID" value="KAF5388399.1"/>
    <property type="molecule type" value="Genomic_DNA"/>
</dbReference>
<feature type="region of interest" description="Disordered" evidence="1">
    <location>
        <begin position="452"/>
        <end position="489"/>
    </location>
</feature>
<keyword evidence="3" id="KW-1185">Reference proteome</keyword>